<evidence type="ECO:0000259" key="2">
    <source>
        <dbReference type="Pfam" id="PF03129"/>
    </source>
</evidence>
<comment type="caution">
    <text evidence="3">The sequence shown here is derived from an EMBL/GenBank/DDBJ whole genome shotgun (WGS) entry which is preliminary data.</text>
</comment>
<dbReference type="GO" id="GO:0004827">
    <property type="term" value="F:proline-tRNA ligase activity"/>
    <property type="evidence" value="ECO:0007669"/>
    <property type="project" value="TreeGrafter"/>
</dbReference>
<keyword evidence="4" id="KW-1185">Reference proteome</keyword>
<dbReference type="Gene3D" id="3.40.50.800">
    <property type="entry name" value="Anticodon-binding domain"/>
    <property type="match status" value="1"/>
</dbReference>
<reference evidence="3 4" key="1">
    <citation type="journal article" date="2019" name="Commun. Biol.">
        <title>The bagworm genome reveals a unique fibroin gene that provides high tensile strength.</title>
        <authorList>
            <person name="Kono N."/>
            <person name="Nakamura H."/>
            <person name="Ohtoshi R."/>
            <person name="Tomita M."/>
            <person name="Numata K."/>
            <person name="Arakawa K."/>
        </authorList>
    </citation>
    <scope>NUCLEOTIDE SEQUENCE [LARGE SCALE GENOMIC DNA]</scope>
</reference>
<dbReference type="SUPFAM" id="SSF55681">
    <property type="entry name" value="Class II aaRS and biotin synthetases"/>
    <property type="match status" value="1"/>
</dbReference>
<dbReference type="InterPro" id="IPR036621">
    <property type="entry name" value="Anticodon-bd_dom_sf"/>
</dbReference>
<organism evidence="3 4">
    <name type="scientific">Eumeta variegata</name>
    <name type="common">Bagworm moth</name>
    <name type="synonym">Eumeta japonica</name>
    <dbReference type="NCBI Taxonomy" id="151549"/>
    <lineage>
        <taxon>Eukaryota</taxon>
        <taxon>Metazoa</taxon>
        <taxon>Ecdysozoa</taxon>
        <taxon>Arthropoda</taxon>
        <taxon>Hexapoda</taxon>
        <taxon>Insecta</taxon>
        <taxon>Pterygota</taxon>
        <taxon>Neoptera</taxon>
        <taxon>Endopterygota</taxon>
        <taxon>Lepidoptera</taxon>
        <taxon>Glossata</taxon>
        <taxon>Ditrysia</taxon>
        <taxon>Tineoidea</taxon>
        <taxon>Psychidae</taxon>
        <taxon>Oiketicinae</taxon>
        <taxon>Eumeta</taxon>
    </lineage>
</organism>
<dbReference type="GO" id="GO:0005739">
    <property type="term" value="C:mitochondrion"/>
    <property type="evidence" value="ECO:0007669"/>
    <property type="project" value="TreeGrafter"/>
</dbReference>
<sequence length="509" mass="56241">MRVRTSGSSSFHRDRYGYISELLLHGQPTVDTHTHTPEHSGIDRTLLSIDRYNRQGRLTARDQSTAPVEHQNGRLSVALSRSVRTVSLARRSPGTSHRLTPVPAPVAGCRRPATTTTLMREKCKVHGHTSSIKIIPVVPPSRSLACGPVPWTTRLVCYCVSIFLRVAFQSVGLRACMSVYGAAQCTSRGNSYVTFALVPVIYPGYRTVCTPSPRTVGHTFILGTRYSEALGANSTPQSGVPAPLLMSCYGVGLSRLAAACVEVKNERVLRWPIVVAPYVLCAIGPKAISRYPIPAHEAGSALMPPVTCLELRSWAAMTAYFMEGSKEWLSGGGDATEQICRKLVQEIPTLAQDVMIDDRHHLTIGKRMMHADRSGYPFIIVCGKSALETPARYELHVTNRADLPPQVLTFAEMVDTIKKLLQIQEVIPIHEVSDEVKLLRRHDKESAVLGRERRARADASEAETEKRIQSCPMIGVEDKTAIRARATQTGIEIENNEDRDSDRKRDRTM</sequence>
<feature type="compositionally biased region" description="Basic and acidic residues" evidence="1">
    <location>
        <begin position="496"/>
        <end position="509"/>
    </location>
</feature>
<feature type="region of interest" description="Disordered" evidence="1">
    <location>
        <begin position="485"/>
        <end position="509"/>
    </location>
</feature>
<dbReference type="Pfam" id="PF03129">
    <property type="entry name" value="HGTP_anticodon"/>
    <property type="match status" value="1"/>
</dbReference>
<name>A0A4C1T997_EUMVA</name>
<dbReference type="Proteomes" id="UP000299102">
    <property type="component" value="Unassembled WGS sequence"/>
</dbReference>
<keyword evidence="3" id="KW-0436">Ligase</keyword>
<proteinExistence type="predicted"/>
<dbReference type="InterPro" id="IPR045864">
    <property type="entry name" value="aa-tRNA-synth_II/BPL/LPL"/>
</dbReference>
<dbReference type="PANTHER" id="PTHR42753">
    <property type="entry name" value="MITOCHONDRIAL RIBOSOME PROTEIN L39/PROLYL-TRNA LIGASE FAMILY MEMBER"/>
    <property type="match status" value="1"/>
</dbReference>
<evidence type="ECO:0000313" key="3">
    <source>
        <dbReference type="EMBL" id="GBP10140.1"/>
    </source>
</evidence>
<evidence type="ECO:0000313" key="4">
    <source>
        <dbReference type="Proteomes" id="UP000299102"/>
    </source>
</evidence>
<dbReference type="OrthoDB" id="10267474at2759"/>
<evidence type="ECO:0000256" key="1">
    <source>
        <dbReference type="SAM" id="MobiDB-lite"/>
    </source>
</evidence>
<dbReference type="PANTHER" id="PTHR42753:SF10">
    <property type="entry name" value="PROLINE--TRNA LIGASE, MITOCHONDRIAL-RELATED"/>
    <property type="match status" value="1"/>
</dbReference>
<protein>
    <submittedName>
        <fullName evidence="3">Probable proline--tRNA ligase, mitochondrial</fullName>
    </submittedName>
</protein>
<dbReference type="InterPro" id="IPR050062">
    <property type="entry name" value="Pro-tRNA_synthetase"/>
</dbReference>
<dbReference type="GO" id="GO:0006433">
    <property type="term" value="P:prolyl-tRNA aminoacylation"/>
    <property type="evidence" value="ECO:0007669"/>
    <property type="project" value="TreeGrafter"/>
</dbReference>
<gene>
    <name evidence="3" type="primary">PARS2</name>
    <name evidence="3" type="ORF">EVAR_77554_1</name>
</gene>
<dbReference type="EMBL" id="BGZK01000039">
    <property type="protein sequence ID" value="GBP10140.1"/>
    <property type="molecule type" value="Genomic_DNA"/>
</dbReference>
<dbReference type="SUPFAM" id="SSF52954">
    <property type="entry name" value="Class II aaRS ABD-related"/>
    <property type="match status" value="1"/>
</dbReference>
<dbReference type="AlphaFoldDB" id="A0A4C1T997"/>
<dbReference type="STRING" id="151549.A0A4C1T997"/>
<accession>A0A4C1T997</accession>
<dbReference type="InterPro" id="IPR004154">
    <property type="entry name" value="Anticodon-bd"/>
</dbReference>
<feature type="domain" description="Anticodon-binding" evidence="2">
    <location>
        <begin position="335"/>
        <end position="419"/>
    </location>
</feature>
<dbReference type="Gene3D" id="3.30.930.10">
    <property type="entry name" value="Bira Bifunctional Protein, Domain 2"/>
    <property type="match status" value="1"/>
</dbReference>